<organism evidence="1 2">
    <name type="scientific">Xenoophorus captivus</name>
    <dbReference type="NCBI Taxonomy" id="1517983"/>
    <lineage>
        <taxon>Eukaryota</taxon>
        <taxon>Metazoa</taxon>
        <taxon>Chordata</taxon>
        <taxon>Craniata</taxon>
        <taxon>Vertebrata</taxon>
        <taxon>Euteleostomi</taxon>
        <taxon>Actinopterygii</taxon>
        <taxon>Neopterygii</taxon>
        <taxon>Teleostei</taxon>
        <taxon>Neoteleostei</taxon>
        <taxon>Acanthomorphata</taxon>
        <taxon>Ovalentaria</taxon>
        <taxon>Atherinomorphae</taxon>
        <taxon>Cyprinodontiformes</taxon>
        <taxon>Goodeidae</taxon>
        <taxon>Xenoophorus</taxon>
    </lineage>
</organism>
<keyword evidence="2" id="KW-1185">Reference proteome</keyword>
<sequence length="99" mass="11552">MSQGVFLVKLKVILYMPFVCKTHEDRRNILRLFDPIPFNPKFKVKWSAIPQTHIVFVLHHFKLPKNLLCATGGLSKHQIRKSKNYEAICFIHISGHHCT</sequence>
<comment type="caution">
    <text evidence="1">The sequence shown here is derived from an EMBL/GenBank/DDBJ whole genome shotgun (WGS) entry which is preliminary data.</text>
</comment>
<proteinExistence type="predicted"/>
<name>A0ABV0QDQ7_9TELE</name>
<evidence type="ECO:0000313" key="2">
    <source>
        <dbReference type="Proteomes" id="UP001434883"/>
    </source>
</evidence>
<gene>
    <name evidence="1" type="ORF">XENOCAPTIV_019291</name>
</gene>
<reference evidence="1 2" key="1">
    <citation type="submission" date="2021-06" db="EMBL/GenBank/DDBJ databases">
        <authorList>
            <person name="Palmer J.M."/>
        </authorList>
    </citation>
    <scope>NUCLEOTIDE SEQUENCE [LARGE SCALE GENOMIC DNA]</scope>
    <source>
        <strain evidence="1 2">XC_2019</strain>
        <tissue evidence="1">Muscle</tissue>
    </source>
</reference>
<protein>
    <submittedName>
        <fullName evidence="1">Uncharacterized protein</fullName>
    </submittedName>
</protein>
<accession>A0ABV0QDQ7</accession>
<dbReference type="Proteomes" id="UP001434883">
    <property type="component" value="Unassembled WGS sequence"/>
</dbReference>
<evidence type="ECO:0000313" key="1">
    <source>
        <dbReference type="EMBL" id="MEQ2193949.1"/>
    </source>
</evidence>
<dbReference type="EMBL" id="JAHRIN010008811">
    <property type="protein sequence ID" value="MEQ2193949.1"/>
    <property type="molecule type" value="Genomic_DNA"/>
</dbReference>